<keyword evidence="1" id="KW-0812">Transmembrane</keyword>
<dbReference type="AlphaFoldDB" id="A6DJN3"/>
<proteinExistence type="predicted"/>
<dbReference type="Proteomes" id="UP000004947">
    <property type="component" value="Unassembled WGS sequence"/>
</dbReference>
<evidence type="ECO:0000256" key="1">
    <source>
        <dbReference type="SAM" id="Phobius"/>
    </source>
</evidence>
<dbReference type="EMBL" id="ABCK01000006">
    <property type="protein sequence ID" value="EDM28107.1"/>
    <property type="molecule type" value="Genomic_DNA"/>
</dbReference>
<evidence type="ECO:0000313" key="2">
    <source>
        <dbReference type="EMBL" id="EDM28107.1"/>
    </source>
</evidence>
<protein>
    <recommendedName>
        <fullName evidence="4">Type II secretion system protein K</fullName>
    </recommendedName>
</protein>
<evidence type="ECO:0008006" key="4">
    <source>
        <dbReference type="Google" id="ProtNLM"/>
    </source>
</evidence>
<name>A6DJN3_9BACT</name>
<gene>
    <name evidence="2" type="ORF">LNTAR_12161</name>
</gene>
<comment type="caution">
    <text evidence="2">The sequence shown here is derived from an EMBL/GenBank/DDBJ whole genome shotgun (WGS) entry which is preliminary data.</text>
</comment>
<accession>A6DJN3</accession>
<reference evidence="2 3" key="1">
    <citation type="journal article" date="2010" name="J. Bacteriol.">
        <title>Genome sequence of Lentisphaera araneosa HTCC2155T, the type species of the order Lentisphaerales in the phylum Lentisphaerae.</title>
        <authorList>
            <person name="Thrash J.C."/>
            <person name="Cho J.C."/>
            <person name="Vergin K.L."/>
            <person name="Morris R.M."/>
            <person name="Giovannoni S.J."/>
        </authorList>
    </citation>
    <scope>NUCLEOTIDE SEQUENCE [LARGE SCALE GENOMIC DNA]</scope>
    <source>
        <strain evidence="2 3">HTCC2155</strain>
    </source>
</reference>
<sequence>MKGPVLIIVIMIMMMVFMFSGETSAVANLSYRQSLIRSRQIDNHYLAESRMAEGIWNLYSDIRLNKNRVIDREILEEDEAVFTADNIWRVESSEDGQEFHLKIEDAYKGFSFSGKLDGKAIADLKRNWLNEENSQDLDVLKFFDELRLYSSSSNLEKAEEYADFDMPRRAPMQYAEEVLWVPGIENVITELNEETQLNFDFSQLLAPFPPQGVKISRKNKSNFYSASLSEVILRANLQEDEVEELLEGKRLWSEERVPFSEGMPNLYSRLRKFFSFKESGVYKLSVKVTDQGAQAPVSRTVLLQLNSRGPARLGKFNGISYWEWGAF</sequence>
<keyword evidence="1" id="KW-1133">Transmembrane helix</keyword>
<keyword evidence="1" id="KW-0472">Membrane</keyword>
<keyword evidence="3" id="KW-1185">Reference proteome</keyword>
<evidence type="ECO:0000313" key="3">
    <source>
        <dbReference type="Proteomes" id="UP000004947"/>
    </source>
</evidence>
<dbReference type="STRING" id="313628.LNTAR_12161"/>
<organism evidence="2 3">
    <name type="scientific">Lentisphaera araneosa HTCC2155</name>
    <dbReference type="NCBI Taxonomy" id="313628"/>
    <lineage>
        <taxon>Bacteria</taxon>
        <taxon>Pseudomonadati</taxon>
        <taxon>Lentisphaerota</taxon>
        <taxon>Lentisphaeria</taxon>
        <taxon>Lentisphaerales</taxon>
        <taxon>Lentisphaeraceae</taxon>
        <taxon>Lentisphaera</taxon>
    </lineage>
</organism>
<feature type="transmembrane region" description="Helical" evidence="1">
    <location>
        <begin position="6"/>
        <end position="31"/>
    </location>
</feature>